<dbReference type="PANTHER" id="PTHR46825">
    <property type="entry name" value="D-ALANYL-D-ALANINE-CARBOXYPEPTIDASE/ENDOPEPTIDASE AMPH"/>
    <property type="match status" value="1"/>
</dbReference>
<dbReference type="Proteomes" id="UP000184432">
    <property type="component" value="Unassembled WGS sequence"/>
</dbReference>
<feature type="chain" id="PRO_5012386947" evidence="2">
    <location>
        <begin position="19"/>
        <end position="606"/>
    </location>
</feature>
<evidence type="ECO:0000259" key="3">
    <source>
        <dbReference type="Pfam" id="PF00144"/>
    </source>
</evidence>
<dbReference type="InterPro" id="IPR012338">
    <property type="entry name" value="Beta-lactam/transpept-like"/>
</dbReference>
<dbReference type="InterPro" id="IPR011990">
    <property type="entry name" value="TPR-like_helical_dom_sf"/>
</dbReference>
<keyword evidence="5" id="KW-1185">Reference proteome</keyword>
<feature type="repeat" description="TPR" evidence="1">
    <location>
        <begin position="559"/>
        <end position="592"/>
    </location>
</feature>
<dbReference type="RefSeq" id="WP_073313820.1">
    <property type="nucleotide sequence ID" value="NZ_FQYP01000001.1"/>
</dbReference>
<evidence type="ECO:0000313" key="4">
    <source>
        <dbReference type="EMBL" id="SHI44265.1"/>
    </source>
</evidence>
<keyword evidence="2" id="KW-0732">Signal</keyword>
<feature type="domain" description="Beta-lactamase-related" evidence="3">
    <location>
        <begin position="51"/>
        <end position="383"/>
    </location>
</feature>
<name>A0A1M6B6D1_9FLAO</name>
<dbReference type="PROSITE" id="PS50005">
    <property type="entry name" value="TPR"/>
    <property type="match status" value="1"/>
</dbReference>
<accession>A0A1M6B6D1</accession>
<dbReference type="SUPFAM" id="SSF56601">
    <property type="entry name" value="beta-lactamase/transpeptidase-like"/>
    <property type="match status" value="1"/>
</dbReference>
<feature type="signal peptide" evidence="2">
    <location>
        <begin position="1"/>
        <end position="18"/>
    </location>
</feature>
<dbReference type="InterPro" id="IPR001466">
    <property type="entry name" value="Beta-lactam-related"/>
</dbReference>
<protein>
    <submittedName>
        <fullName evidence="4">CubicO group peptidase, beta-lactamase class C family</fullName>
    </submittedName>
</protein>
<dbReference type="Gene3D" id="1.25.40.10">
    <property type="entry name" value="Tetratricopeptide repeat domain"/>
    <property type="match status" value="1"/>
</dbReference>
<dbReference type="Gene3D" id="3.40.710.10">
    <property type="entry name" value="DD-peptidase/beta-lactamase superfamily"/>
    <property type="match status" value="1"/>
</dbReference>
<dbReference type="EMBL" id="FQYP01000001">
    <property type="protein sequence ID" value="SHI44265.1"/>
    <property type="molecule type" value="Genomic_DNA"/>
</dbReference>
<gene>
    <name evidence="4" type="ORF">SAMN04488508_101651</name>
</gene>
<evidence type="ECO:0000256" key="1">
    <source>
        <dbReference type="PROSITE-ProRule" id="PRU00339"/>
    </source>
</evidence>
<dbReference type="InterPro" id="IPR050491">
    <property type="entry name" value="AmpC-like"/>
</dbReference>
<keyword evidence="1" id="KW-0802">TPR repeat</keyword>
<dbReference type="PANTHER" id="PTHR46825:SF12">
    <property type="entry name" value="PENICILLIN-BINDING PROTEIN 4"/>
    <property type="match status" value="1"/>
</dbReference>
<dbReference type="SUPFAM" id="SSF48452">
    <property type="entry name" value="TPR-like"/>
    <property type="match status" value="1"/>
</dbReference>
<evidence type="ECO:0000256" key="2">
    <source>
        <dbReference type="SAM" id="SignalP"/>
    </source>
</evidence>
<dbReference type="SMART" id="SM00028">
    <property type="entry name" value="TPR"/>
    <property type="match status" value="2"/>
</dbReference>
<proteinExistence type="predicted"/>
<reference evidence="5" key="1">
    <citation type="submission" date="2016-11" db="EMBL/GenBank/DDBJ databases">
        <authorList>
            <person name="Varghese N."/>
            <person name="Submissions S."/>
        </authorList>
    </citation>
    <scope>NUCLEOTIDE SEQUENCE [LARGE SCALE GENOMIC DNA]</scope>
    <source>
        <strain evidence="5">DSM 22623</strain>
    </source>
</reference>
<organism evidence="4 5">
    <name type="scientific">Aquimarina spongiae</name>
    <dbReference type="NCBI Taxonomy" id="570521"/>
    <lineage>
        <taxon>Bacteria</taxon>
        <taxon>Pseudomonadati</taxon>
        <taxon>Bacteroidota</taxon>
        <taxon>Flavobacteriia</taxon>
        <taxon>Flavobacteriales</taxon>
        <taxon>Flavobacteriaceae</taxon>
        <taxon>Aquimarina</taxon>
    </lineage>
</organism>
<dbReference type="AlphaFoldDB" id="A0A1M6B6D1"/>
<dbReference type="InterPro" id="IPR019734">
    <property type="entry name" value="TPR_rpt"/>
</dbReference>
<dbReference type="OrthoDB" id="9797709at2"/>
<evidence type="ECO:0000313" key="5">
    <source>
        <dbReference type="Proteomes" id="UP000184432"/>
    </source>
</evidence>
<sequence length="606" mass="68559">MKNVFSVLLTLILFQSSAQESNTDTTIDMIKKVETGLTNQVHIEGDSTWSIEERMKHYGILGVSIAVIHNGEVAWAKGYGVLDKESKVPVTDKTLFQVSTIGMSLTAYAALRLVDQDKVTLNKDINSYLKSWKLPDSEFTKEKKVTLKNLLSHSAGINVHAFQGYSTGEPVPTLLEILNGTSPANSNPVIVDKAINENLWISAGGYTIIQQMMMDVEGKKFPDLMNELVLQPLEMNNSRFDQSLSTAQLKTAATGYLRDGSMVKGKRHIYPELASNGLWTTAEDLAKFVINIQQTLKDKSNKGLSKDMAELMLTPSSKNRYGKYGLGFLLYDKKDELYFEHHGWSTGFYSRMTAHKDNGYGVVVLTNTPLPAFVFEVFRSVALAYKWDNYFPVYKKMEIEQSLADKITGRYSNNGRVVQVFQKENQLLYKNIVDSKAEELVKVSDSSFARRNSSRIIQFKPNSENEILNLLYINSNDGTIVSTFDKADANKKEPVEFLLEGNFDEALNAYRALKKQDSTYLTVTEDYLNDLGHRFLRENRIKLAQDAFKVNIVLYPYSFEVYESYAEACAKNGEIDLAILNYTKSLELNPQNNNTRHKIKELQKSE</sequence>
<dbReference type="STRING" id="570521.SAMN04488508_101651"/>
<dbReference type="Pfam" id="PF00144">
    <property type="entry name" value="Beta-lactamase"/>
    <property type="match status" value="1"/>
</dbReference>